<dbReference type="InterPro" id="IPR016181">
    <property type="entry name" value="Acyl_CoA_acyltransferase"/>
</dbReference>
<comment type="caution">
    <text evidence="2">The sequence shown here is derived from an EMBL/GenBank/DDBJ whole genome shotgun (WGS) entry which is preliminary data.</text>
</comment>
<proteinExistence type="predicted"/>
<evidence type="ECO:0000313" key="3">
    <source>
        <dbReference type="Proteomes" id="UP000248597"/>
    </source>
</evidence>
<dbReference type="EMBL" id="QFPJ01000034">
    <property type="protein sequence ID" value="PZQ21205.1"/>
    <property type="molecule type" value="Genomic_DNA"/>
</dbReference>
<dbReference type="Proteomes" id="UP000248597">
    <property type="component" value="Unassembled WGS sequence"/>
</dbReference>
<feature type="domain" description="BioF2-like acetyltransferase" evidence="1">
    <location>
        <begin position="127"/>
        <end position="272"/>
    </location>
</feature>
<sequence length="330" mass="36741">MIRRPYSRWLRGSMPMAEHGTAGKDANAMAPPVTLRIELAGRTVGRIRRRLRTLSLTLSDVLGEAVPALPPPGADGYLLRSFPAAAIPALYDKLPGWLLFARQYYPRHHVVMVDGDFDRWWQGFSARTRSTLSRKARRLADRFDGGFTIEACRTPDEVRHFMTAAQLLARRTYQARLLGAGLPTDEAAVIRAVAAAEEDALRCFLLVADGRAIAYLYLPVRDDVLIYAHLGYDPDFADLSPGTVLHVEAMRRLYAERRFRAFDFTEGDGAHKAQFGRAAVPCADVIALRATLRNRLALAALRGADGFARRAKMLAARAGIVASLRKWVRR</sequence>
<dbReference type="SUPFAM" id="SSF55729">
    <property type="entry name" value="Acyl-CoA N-acyltransferases (Nat)"/>
    <property type="match status" value="1"/>
</dbReference>
<keyword evidence="2" id="KW-0808">Transferase</keyword>
<organism evidence="2 3">
    <name type="scientific">Sphingopyxis macrogoltabida</name>
    <name type="common">Sphingomonas macrogoltabidus</name>
    <dbReference type="NCBI Taxonomy" id="33050"/>
    <lineage>
        <taxon>Bacteria</taxon>
        <taxon>Pseudomonadati</taxon>
        <taxon>Pseudomonadota</taxon>
        <taxon>Alphaproteobacteria</taxon>
        <taxon>Sphingomonadales</taxon>
        <taxon>Sphingomonadaceae</taxon>
        <taxon>Sphingopyxis</taxon>
    </lineage>
</organism>
<dbReference type="AlphaFoldDB" id="A0A2W5L3A2"/>
<dbReference type="InterPro" id="IPR038740">
    <property type="entry name" value="BioF2-like_GNAT_dom"/>
</dbReference>
<gene>
    <name evidence="2" type="ORF">DI569_12730</name>
</gene>
<evidence type="ECO:0000313" key="2">
    <source>
        <dbReference type="EMBL" id="PZQ21205.1"/>
    </source>
</evidence>
<dbReference type="GO" id="GO:0016740">
    <property type="term" value="F:transferase activity"/>
    <property type="evidence" value="ECO:0007669"/>
    <property type="project" value="UniProtKB-KW"/>
</dbReference>
<evidence type="ECO:0000259" key="1">
    <source>
        <dbReference type="Pfam" id="PF13480"/>
    </source>
</evidence>
<accession>A0A2W5L3A2</accession>
<dbReference type="Gene3D" id="3.40.630.30">
    <property type="match status" value="1"/>
</dbReference>
<protein>
    <submittedName>
        <fullName evidence="2">GNAT family N-acetyltransferase</fullName>
    </submittedName>
</protein>
<name>A0A2W5L3A2_SPHMC</name>
<dbReference type="Pfam" id="PF13480">
    <property type="entry name" value="Acetyltransf_6"/>
    <property type="match status" value="1"/>
</dbReference>
<reference evidence="2 3" key="1">
    <citation type="submission" date="2017-08" db="EMBL/GenBank/DDBJ databases">
        <title>Infants hospitalized years apart are colonized by the same room-sourced microbial strains.</title>
        <authorList>
            <person name="Brooks B."/>
            <person name="Olm M.R."/>
            <person name="Firek B.A."/>
            <person name="Baker R."/>
            <person name="Thomas B.C."/>
            <person name="Morowitz M.J."/>
            <person name="Banfield J.F."/>
        </authorList>
    </citation>
    <scope>NUCLEOTIDE SEQUENCE [LARGE SCALE GENOMIC DNA]</scope>
    <source>
        <strain evidence="2">S2_005_003_R2_47</strain>
    </source>
</reference>